<reference evidence="2" key="1">
    <citation type="journal article" date="2019" name="Int. J. Syst. Evol. Microbiol.">
        <title>The Global Catalogue of Microorganisms (GCM) 10K type strain sequencing project: providing services to taxonomists for standard genome sequencing and annotation.</title>
        <authorList>
            <consortium name="The Broad Institute Genomics Platform"/>
            <consortium name="The Broad Institute Genome Sequencing Center for Infectious Disease"/>
            <person name="Wu L."/>
            <person name="Ma J."/>
        </authorList>
    </citation>
    <scope>NUCLEOTIDE SEQUENCE [LARGE SCALE GENOMIC DNA]</scope>
    <source>
        <strain evidence="2">CCUG 49339</strain>
    </source>
</reference>
<keyword evidence="2" id="KW-1185">Reference proteome</keyword>
<proteinExistence type="predicted"/>
<dbReference type="EMBL" id="JBHUEM010000055">
    <property type="protein sequence ID" value="MFD1739496.1"/>
    <property type="molecule type" value="Genomic_DNA"/>
</dbReference>
<gene>
    <name evidence="1" type="ORF">ACFSCX_23730</name>
</gene>
<comment type="caution">
    <text evidence="1">The sequence shown here is derived from an EMBL/GenBank/DDBJ whole genome shotgun (WGS) entry which is preliminary data.</text>
</comment>
<evidence type="ECO:0000313" key="1">
    <source>
        <dbReference type="EMBL" id="MFD1739496.1"/>
    </source>
</evidence>
<dbReference type="RefSeq" id="WP_377930736.1">
    <property type="nucleotide sequence ID" value="NZ_JBHUEM010000055.1"/>
</dbReference>
<organism evidence="1 2">
    <name type="scientific">Bacillus salitolerans</name>
    <dbReference type="NCBI Taxonomy" id="1437434"/>
    <lineage>
        <taxon>Bacteria</taxon>
        <taxon>Bacillati</taxon>
        <taxon>Bacillota</taxon>
        <taxon>Bacilli</taxon>
        <taxon>Bacillales</taxon>
        <taxon>Bacillaceae</taxon>
        <taxon>Bacillus</taxon>
    </lineage>
</organism>
<evidence type="ECO:0000313" key="2">
    <source>
        <dbReference type="Proteomes" id="UP001597214"/>
    </source>
</evidence>
<sequence>MANLRSNAKAFIHERVIYEYMMNRFDESNLKMKHIVKDGRLLHKEKTIRVSALAPIDTLFPDVKYMKIEGDGGKHGRPGEIKFITSDFNYHKDEIEKFNEFKKQRGCIIVLRHDELPKGLLDVYNEIDVFELDRNDFERYVKANFDWYFHKQLQSRDPQHYKIWIMSQSRNFYKWNKKSNVEPAFLSGRWCPKEKGLTGYDISKNDKVIFVKFGREFQISNKVQKCWNEREEIYHNWYIDNIYIADVTLPLTDRKDYCEFYGKDINSPLWMSEVTSKKLWPRVFEFKNKYTIDCDINLKEMYNDLPNIVHPKMYYALTQQMTMEINESQYSQLLEYVLYKQSYIELENRIINTMVTKENNQVGLYEH</sequence>
<protein>
    <submittedName>
        <fullName evidence="1">Uncharacterized protein</fullName>
    </submittedName>
</protein>
<accession>A0ABW4LY46</accession>
<name>A0ABW4LY46_9BACI</name>
<dbReference type="Proteomes" id="UP001597214">
    <property type="component" value="Unassembled WGS sequence"/>
</dbReference>